<keyword evidence="1" id="KW-0732">Signal</keyword>
<organism evidence="6 7">
    <name type="scientific">Maribacter polysiphoniae</name>
    <dbReference type="NCBI Taxonomy" id="429344"/>
    <lineage>
        <taxon>Bacteria</taxon>
        <taxon>Pseudomonadati</taxon>
        <taxon>Bacteroidota</taxon>
        <taxon>Flavobacteriia</taxon>
        <taxon>Flavobacteriales</taxon>
        <taxon>Flavobacteriaceae</taxon>
        <taxon>Maribacter</taxon>
    </lineage>
</organism>
<reference evidence="6 7" key="1">
    <citation type="submission" date="2018-05" db="EMBL/GenBank/DDBJ databases">
        <title>Genomic Encyclopedia of Archaeal and Bacterial Type Strains, Phase II (KMG-II): from individual species to whole genera.</title>
        <authorList>
            <person name="Goeker M."/>
        </authorList>
    </citation>
    <scope>NUCLEOTIDE SEQUENCE [LARGE SCALE GENOMIC DNA]</scope>
    <source>
        <strain evidence="6 7">DSM 23514</strain>
    </source>
</reference>
<name>A0A316E6M0_9FLAO</name>
<gene>
    <name evidence="5" type="ORF">HZY62_17330</name>
    <name evidence="6" type="ORF">LX92_00808</name>
</gene>
<dbReference type="Gene3D" id="2.60.40.3950">
    <property type="match status" value="1"/>
</dbReference>
<evidence type="ECO:0000256" key="1">
    <source>
        <dbReference type="SAM" id="SignalP"/>
    </source>
</evidence>
<dbReference type="Pfam" id="PF16586">
    <property type="entry name" value="DUF5060"/>
    <property type="match status" value="1"/>
</dbReference>
<dbReference type="RefSeq" id="WP_109648960.1">
    <property type="nucleotide sequence ID" value="NZ_JACWLN010000010.1"/>
</dbReference>
<dbReference type="Pfam" id="PF13204">
    <property type="entry name" value="Apiosidase"/>
    <property type="match status" value="1"/>
</dbReference>
<feature type="domain" description="Apiosidase-like catalytic" evidence="2">
    <location>
        <begin position="121"/>
        <end position="395"/>
    </location>
</feature>
<proteinExistence type="predicted"/>
<dbReference type="InterPro" id="IPR013783">
    <property type="entry name" value="Ig-like_fold"/>
</dbReference>
<evidence type="ECO:0000313" key="7">
    <source>
        <dbReference type="Proteomes" id="UP000245667"/>
    </source>
</evidence>
<dbReference type="EMBL" id="JACWLN010000010">
    <property type="protein sequence ID" value="MBD1262364.1"/>
    <property type="molecule type" value="Genomic_DNA"/>
</dbReference>
<feature type="domain" description="DUF5060" evidence="3">
    <location>
        <begin position="25"/>
        <end position="92"/>
    </location>
</feature>
<accession>A0A316E6M0</accession>
<dbReference type="InterPro" id="IPR041239">
    <property type="entry name" value="DUF5605"/>
</dbReference>
<dbReference type="OrthoDB" id="59486at2"/>
<dbReference type="Proteomes" id="UP000651837">
    <property type="component" value="Unassembled WGS sequence"/>
</dbReference>
<evidence type="ECO:0000313" key="5">
    <source>
        <dbReference type="EMBL" id="MBD1262364.1"/>
    </source>
</evidence>
<feature type="domain" description="DUF5605" evidence="4">
    <location>
        <begin position="444"/>
        <end position="534"/>
    </location>
</feature>
<evidence type="ECO:0000259" key="3">
    <source>
        <dbReference type="Pfam" id="PF16586"/>
    </source>
</evidence>
<dbReference type="Gene3D" id="3.20.20.80">
    <property type="entry name" value="Glycosidases"/>
    <property type="match status" value="1"/>
</dbReference>
<dbReference type="PANTHER" id="PTHR37836:SF2">
    <property type="entry name" value="DUF4038 DOMAIN-CONTAINING PROTEIN"/>
    <property type="match status" value="1"/>
</dbReference>
<dbReference type="InterPro" id="IPR017853">
    <property type="entry name" value="GH"/>
</dbReference>
<dbReference type="InterPro" id="IPR032260">
    <property type="entry name" value="DUF5060"/>
</dbReference>
<dbReference type="Pfam" id="PF18310">
    <property type="entry name" value="DUF5605"/>
    <property type="match status" value="1"/>
</dbReference>
<feature type="signal peptide" evidence="1">
    <location>
        <begin position="1"/>
        <end position="18"/>
    </location>
</feature>
<dbReference type="EMBL" id="QGGQ01000001">
    <property type="protein sequence ID" value="PWK26064.1"/>
    <property type="molecule type" value="Genomic_DNA"/>
</dbReference>
<dbReference type="PANTHER" id="PTHR37836">
    <property type="entry name" value="LMO1036 PROTEIN"/>
    <property type="match status" value="1"/>
</dbReference>
<dbReference type="Gene3D" id="2.60.40.10">
    <property type="entry name" value="Immunoglobulins"/>
    <property type="match status" value="1"/>
</dbReference>
<dbReference type="SUPFAM" id="SSF51445">
    <property type="entry name" value="(Trans)glycosidases"/>
    <property type="match status" value="1"/>
</dbReference>
<evidence type="ECO:0000313" key="8">
    <source>
        <dbReference type="Proteomes" id="UP000651837"/>
    </source>
</evidence>
<evidence type="ECO:0000259" key="4">
    <source>
        <dbReference type="Pfam" id="PF18310"/>
    </source>
</evidence>
<protein>
    <submittedName>
        <fullName evidence="5">DUF5060 domain-containing protein</fullName>
    </submittedName>
    <submittedName>
        <fullName evidence="6">Uncharacterized protein DUF4038</fullName>
    </submittedName>
</protein>
<reference evidence="5 8" key="2">
    <citation type="submission" date="2020-07" db="EMBL/GenBank/DDBJ databases">
        <title>The draft genome sequence of Maribacter polysiphoniae KCTC 22021.</title>
        <authorList>
            <person name="Mu L."/>
        </authorList>
    </citation>
    <scope>NUCLEOTIDE SEQUENCE [LARGE SCALE GENOMIC DNA]</scope>
    <source>
        <strain evidence="5 8">KCTC 22021</strain>
    </source>
</reference>
<dbReference type="AlphaFoldDB" id="A0A316E6M0"/>
<comment type="caution">
    <text evidence="6">The sequence shown here is derived from an EMBL/GenBank/DDBJ whole genome shotgun (WGS) entry which is preliminary data.</text>
</comment>
<evidence type="ECO:0000259" key="2">
    <source>
        <dbReference type="Pfam" id="PF13204"/>
    </source>
</evidence>
<dbReference type="Proteomes" id="UP000245667">
    <property type="component" value="Unassembled WGS sequence"/>
</dbReference>
<sequence>MKISNILIAGLLFVLSQAAVFSQEKVEQWNRFEISLNHRIQGNGFTDVELKAKFYNTDTTFLVNGFYDGDNTFKIRFMPQEIGRWNYTITSNIKEFNNKKGYIECVRATGENHGIVRVADTYHFKYADGKQYYPFGTTAYAWIHMGEELQEVTLETLKKSGFNKVRMCVFPKSYKLVHEEPLRYPFKIKEMTQDEEGNKVFLWDFERFNPEFFQHLEKRIDELAARGIQADLILFHPYDKGRWGFDSMSVKMDVRYLEYITARLASFKNVWWSIANEWKFLKSKSVADWDALIETVAKNDPYGHLCSIHGPTSVYYDYTKPGLTHVSIQDEAPVLNSYSTATLRNIYKKPIVLDEVGYEGNLTQRWGRLSPEKMTNMVWNGIISGGYVTHGETYMYGGEKDTIFWADGGTLKGSSWKRISFLRNILEDAPGPLIMSDISRDLKTASAGKGYYLVYFGEEMNESWIFSLPVKNGDKKRLQPGTKFKVDIIDAWDMTITAYPQVFETRTVDGYRVFDKDMKEVRLPLKPYIALRITETD</sequence>
<feature type="chain" id="PRO_5016272211" evidence="1">
    <location>
        <begin position="19"/>
        <end position="537"/>
    </location>
</feature>
<dbReference type="InterPro" id="IPR025277">
    <property type="entry name" value="Apiosidase-like_cat_dom"/>
</dbReference>
<keyword evidence="8" id="KW-1185">Reference proteome</keyword>
<evidence type="ECO:0000313" key="6">
    <source>
        <dbReference type="EMBL" id="PWK26064.1"/>
    </source>
</evidence>